<name>A0A429ZPH8_9ENTE</name>
<comment type="similarity">
    <text evidence="1">Belongs to the bacterial microcompartments protein family. CsoS1 subfamily.</text>
</comment>
<accession>A0A429ZPH8</accession>
<keyword evidence="6" id="KW-1185">Reference proteome</keyword>
<dbReference type="Gene3D" id="3.30.70.1710">
    <property type="match status" value="1"/>
</dbReference>
<dbReference type="InterPro" id="IPR000249">
    <property type="entry name" value="BMC_dom"/>
</dbReference>
<dbReference type="SUPFAM" id="SSF143414">
    <property type="entry name" value="CcmK-like"/>
    <property type="match status" value="1"/>
</dbReference>
<dbReference type="CDD" id="cd07045">
    <property type="entry name" value="BMC_CcmK_like"/>
    <property type="match status" value="1"/>
</dbReference>
<evidence type="ECO:0000256" key="1">
    <source>
        <dbReference type="ARBA" id="ARBA00023780"/>
    </source>
</evidence>
<evidence type="ECO:0000313" key="6">
    <source>
        <dbReference type="Proteomes" id="UP000288490"/>
    </source>
</evidence>
<proteinExistence type="inferred from homology"/>
<evidence type="ECO:0000256" key="2">
    <source>
        <dbReference type="ARBA" id="ARBA00024322"/>
    </source>
</evidence>
<dbReference type="InterPro" id="IPR050575">
    <property type="entry name" value="BMC_shell"/>
</dbReference>
<dbReference type="SMART" id="SM00877">
    <property type="entry name" value="BMC"/>
    <property type="match status" value="1"/>
</dbReference>
<evidence type="ECO:0000259" key="4">
    <source>
        <dbReference type="PROSITE" id="PS51930"/>
    </source>
</evidence>
<dbReference type="InterPro" id="IPR037233">
    <property type="entry name" value="CcmK-like_sf"/>
</dbReference>
<gene>
    <name evidence="5" type="ORF">CBF36_02470</name>
</gene>
<dbReference type="EMBL" id="NGJT01000003">
    <property type="protein sequence ID" value="RST95568.1"/>
    <property type="molecule type" value="Genomic_DNA"/>
</dbReference>
<feature type="domain" description="BMC" evidence="4">
    <location>
        <begin position="4"/>
        <end position="90"/>
    </location>
</feature>
<reference evidence="5 6" key="1">
    <citation type="submission" date="2017-05" db="EMBL/GenBank/DDBJ databases">
        <title>Vagococcus spp. assemblies.</title>
        <authorList>
            <person name="Gulvik C.A."/>
        </authorList>
    </citation>
    <scope>NUCLEOTIDE SEQUENCE [LARGE SCALE GENOMIC DNA]</scope>
    <source>
        <strain evidence="5 6">SS1994</strain>
    </source>
</reference>
<sequence length="197" mass="21727">MNESLGMIETKGLLATIVASDTMLKSADVHLLGVTKIGGGLTSILITGDVSAVTTAVSAAESNLSYLSLDSLVSSHVIARPEVDSSLFIDKTDSTEKSSDVIENVEIEETVVLEEELMMPIVVEDAIKILDLQMLERESLTYHDKEELMQHLTQMKVVDLRKIAKHQTGFSIARKDIYKTSKEKLVEMLSEFLINNE</sequence>
<dbReference type="Proteomes" id="UP000288490">
    <property type="component" value="Unassembled WGS sequence"/>
</dbReference>
<dbReference type="PROSITE" id="PS51930">
    <property type="entry name" value="BMC_2"/>
    <property type="match status" value="1"/>
</dbReference>
<dbReference type="Pfam" id="PF00936">
    <property type="entry name" value="BMC"/>
    <property type="match status" value="1"/>
</dbReference>
<keyword evidence="3" id="KW-1283">Bacterial microcompartment</keyword>
<dbReference type="GO" id="GO:0031469">
    <property type="term" value="C:bacterial microcompartment"/>
    <property type="evidence" value="ECO:0007669"/>
    <property type="project" value="UniProtKB-SubCell"/>
</dbReference>
<evidence type="ECO:0000313" key="5">
    <source>
        <dbReference type="EMBL" id="RST95568.1"/>
    </source>
</evidence>
<evidence type="ECO:0000256" key="3">
    <source>
        <dbReference type="ARBA" id="ARBA00024446"/>
    </source>
</evidence>
<dbReference type="InterPro" id="IPR044872">
    <property type="entry name" value="CcmK/CsoS1_BMC"/>
</dbReference>
<dbReference type="InterPro" id="IPR020808">
    <property type="entry name" value="Bact_microcomp_CS"/>
</dbReference>
<dbReference type="PANTHER" id="PTHR33941:SF11">
    <property type="entry name" value="BACTERIAL MICROCOMPARTMENT SHELL PROTEIN PDUJ"/>
    <property type="match status" value="1"/>
</dbReference>
<comment type="caution">
    <text evidence="5">The sequence shown here is derived from an EMBL/GenBank/DDBJ whole genome shotgun (WGS) entry which is preliminary data.</text>
</comment>
<organism evidence="5 6">
    <name type="scientific">Vagococcus bubulae</name>
    <dbReference type="NCBI Taxonomy" id="1977868"/>
    <lineage>
        <taxon>Bacteria</taxon>
        <taxon>Bacillati</taxon>
        <taxon>Bacillota</taxon>
        <taxon>Bacilli</taxon>
        <taxon>Lactobacillales</taxon>
        <taxon>Enterococcaceae</taxon>
        <taxon>Vagococcus</taxon>
    </lineage>
</organism>
<dbReference type="RefSeq" id="WP_125956326.1">
    <property type="nucleotide sequence ID" value="NZ_JAQEJV010000003.1"/>
</dbReference>
<dbReference type="PROSITE" id="PS01139">
    <property type="entry name" value="BMC_1"/>
    <property type="match status" value="1"/>
</dbReference>
<comment type="subcellular location">
    <subcellularLocation>
        <location evidence="2">Bacterial microcompartment</location>
    </subcellularLocation>
</comment>
<dbReference type="PANTHER" id="PTHR33941">
    <property type="entry name" value="PROPANEDIOL UTILIZATION PROTEIN PDUA"/>
    <property type="match status" value="1"/>
</dbReference>
<dbReference type="OrthoDB" id="9812608at2"/>
<protein>
    <recommendedName>
        <fullName evidence="4">BMC domain-containing protein</fullName>
    </recommendedName>
</protein>
<dbReference type="AlphaFoldDB" id="A0A429ZPH8"/>